<comment type="caution">
    <text evidence="2">The sequence shown here is derived from an EMBL/GenBank/DDBJ whole genome shotgun (WGS) entry which is preliminary data.</text>
</comment>
<dbReference type="GeneID" id="85349899"/>
<evidence type="ECO:0000313" key="3">
    <source>
        <dbReference type="Proteomes" id="UP001175211"/>
    </source>
</evidence>
<evidence type="ECO:0000256" key="1">
    <source>
        <dbReference type="SAM" id="MobiDB-lite"/>
    </source>
</evidence>
<organism evidence="2 3">
    <name type="scientific">Armillaria tabescens</name>
    <name type="common">Ringless honey mushroom</name>
    <name type="synonym">Agaricus tabescens</name>
    <dbReference type="NCBI Taxonomy" id="1929756"/>
    <lineage>
        <taxon>Eukaryota</taxon>
        <taxon>Fungi</taxon>
        <taxon>Dikarya</taxon>
        <taxon>Basidiomycota</taxon>
        <taxon>Agaricomycotina</taxon>
        <taxon>Agaricomycetes</taxon>
        <taxon>Agaricomycetidae</taxon>
        <taxon>Agaricales</taxon>
        <taxon>Marasmiineae</taxon>
        <taxon>Physalacriaceae</taxon>
        <taxon>Desarmillaria</taxon>
    </lineage>
</organism>
<evidence type="ECO:0000313" key="2">
    <source>
        <dbReference type="EMBL" id="KAK0438871.1"/>
    </source>
</evidence>
<keyword evidence="3" id="KW-1185">Reference proteome</keyword>
<protein>
    <submittedName>
        <fullName evidence="2">Uncharacterized protein</fullName>
    </submittedName>
</protein>
<accession>A0AA39ML50</accession>
<feature type="compositionally biased region" description="Acidic residues" evidence="1">
    <location>
        <begin position="169"/>
        <end position="192"/>
    </location>
</feature>
<sequence>MEDTHRFQIDFLWVRWYGFDGKHKSGFTAKCLHWVGFVDGSNPEAFGSISPANVIRAVHLLPVYRLGTTSDFLAPSIARQPNENDQDYERYSVAMWADRDMIYRYCGLGIGHIATWDATRVFREDLWKAFKLPKELLDPLDLADMDLDYVSDKSESECNSISTARDSDSEGTTDEELGLEIDDDVWETDSDDCDVDYNLDASDLDDAEDELVASCDEDDNENDKGGGE</sequence>
<gene>
    <name evidence="2" type="ORF">EV420DRAFT_1204819</name>
</gene>
<feature type="region of interest" description="Disordered" evidence="1">
    <location>
        <begin position="158"/>
        <end position="192"/>
    </location>
</feature>
<reference evidence="2" key="1">
    <citation type="submission" date="2023-06" db="EMBL/GenBank/DDBJ databases">
        <authorList>
            <consortium name="Lawrence Berkeley National Laboratory"/>
            <person name="Ahrendt S."/>
            <person name="Sahu N."/>
            <person name="Indic B."/>
            <person name="Wong-Bajracharya J."/>
            <person name="Merenyi Z."/>
            <person name="Ke H.-M."/>
            <person name="Monk M."/>
            <person name="Kocsube S."/>
            <person name="Drula E."/>
            <person name="Lipzen A."/>
            <person name="Balint B."/>
            <person name="Henrissat B."/>
            <person name="Andreopoulos B."/>
            <person name="Martin F.M."/>
            <person name="Harder C.B."/>
            <person name="Rigling D."/>
            <person name="Ford K.L."/>
            <person name="Foster G.D."/>
            <person name="Pangilinan J."/>
            <person name="Papanicolaou A."/>
            <person name="Barry K."/>
            <person name="LaButti K."/>
            <person name="Viragh M."/>
            <person name="Koriabine M."/>
            <person name="Yan M."/>
            <person name="Riley R."/>
            <person name="Champramary S."/>
            <person name="Plett K.L."/>
            <person name="Tsai I.J."/>
            <person name="Slot J."/>
            <person name="Sipos G."/>
            <person name="Plett J."/>
            <person name="Nagy L.G."/>
            <person name="Grigoriev I.V."/>
        </authorList>
    </citation>
    <scope>NUCLEOTIDE SEQUENCE</scope>
    <source>
        <strain evidence="2">CCBAS 213</strain>
    </source>
</reference>
<name>A0AA39ML50_ARMTA</name>
<proteinExistence type="predicted"/>
<dbReference type="RefSeq" id="XP_060323065.1">
    <property type="nucleotide sequence ID" value="XM_060466351.1"/>
</dbReference>
<dbReference type="Proteomes" id="UP001175211">
    <property type="component" value="Unassembled WGS sequence"/>
</dbReference>
<dbReference type="AlphaFoldDB" id="A0AA39ML50"/>
<dbReference type="EMBL" id="JAUEPS010000092">
    <property type="protein sequence ID" value="KAK0438871.1"/>
    <property type="molecule type" value="Genomic_DNA"/>
</dbReference>